<proteinExistence type="predicted"/>
<keyword evidence="3" id="KW-1185">Reference proteome</keyword>
<dbReference type="EMBL" id="VSRR010019707">
    <property type="protein sequence ID" value="MPC62459.1"/>
    <property type="molecule type" value="Genomic_DNA"/>
</dbReference>
<protein>
    <submittedName>
        <fullName evidence="2">Uncharacterized protein</fullName>
    </submittedName>
</protein>
<organism evidence="2 3">
    <name type="scientific">Portunus trituberculatus</name>
    <name type="common">Swimming crab</name>
    <name type="synonym">Neptunus trituberculatus</name>
    <dbReference type="NCBI Taxonomy" id="210409"/>
    <lineage>
        <taxon>Eukaryota</taxon>
        <taxon>Metazoa</taxon>
        <taxon>Ecdysozoa</taxon>
        <taxon>Arthropoda</taxon>
        <taxon>Crustacea</taxon>
        <taxon>Multicrustacea</taxon>
        <taxon>Malacostraca</taxon>
        <taxon>Eumalacostraca</taxon>
        <taxon>Eucarida</taxon>
        <taxon>Decapoda</taxon>
        <taxon>Pleocyemata</taxon>
        <taxon>Brachyura</taxon>
        <taxon>Eubrachyura</taxon>
        <taxon>Portunoidea</taxon>
        <taxon>Portunidae</taxon>
        <taxon>Portuninae</taxon>
        <taxon>Portunus</taxon>
    </lineage>
</organism>
<sequence length="115" mass="12977">MVPRAPASLCDHPGTRRKASRGRYLKRENVTGVNEGNGGRRGSFRRDTLRRSGAYWESLWTPRIGLLCCHFMLPCVVVLWGDLSLASPLRQVMEEGQRQAGHPCRCVGRCLKVRN</sequence>
<evidence type="ECO:0000313" key="2">
    <source>
        <dbReference type="EMBL" id="MPC62459.1"/>
    </source>
</evidence>
<gene>
    <name evidence="2" type="ORF">E2C01_056544</name>
</gene>
<dbReference type="AlphaFoldDB" id="A0A5B7GXY9"/>
<accession>A0A5B7GXY9</accession>
<comment type="caution">
    <text evidence="2">The sequence shown here is derived from an EMBL/GenBank/DDBJ whole genome shotgun (WGS) entry which is preliminary data.</text>
</comment>
<name>A0A5B7GXY9_PORTR</name>
<reference evidence="2 3" key="1">
    <citation type="submission" date="2019-05" db="EMBL/GenBank/DDBJ databases">
        <title>Another draft genome of Portunus trituberculatus and its Hox gene families provides insights of decapod evolution.</title>
        <authorList>
            <person name="Jeong J.-H."/>
            <person name="Song I."/>
            <person name="Kim S."/>
            <person name="Choi T."/>
            <person name="Kim D."/>
            <person name="Ryu S."/>
            <person name="Kim W."/>
        </authorList>
    </citation>
    <scope>NUCLEOTIDE SEQUENCE [LARGE SCALE GENOMIC DNA]</scope>
    <source>
        <tissue evidence="2">Muscle</tissue>
    </source>
</reference>
<feature type="region of interest" description="Disordered" evidence="1">
    <location>
        <begin position="1"/>
        <end position="22"/>
    </location>
</feature>
<evidence type="ECO:0000313" key="3">
    <source>
        <dbReference type="Proteomes" id="UP000324222"/>
    </source>
</evidence>
<evidence type="ECO:0000256" key="1">
    <source>
        <dbReference type="SAM" id="MobiDB-lite"/>
    </source>
</evidence>
<dbReference type="Proteomes" id="UP000324222">
    <property type="component" value="Unassembled WGS sequence"/>
</dbReference>